<dbReference type="Proteomes" id="UP001642409">
    <property type="component" value="Unassembled WGS sequence"/>
</dbReference>
<accession>A0AA86PFR8</accession>
<organism evidence="1">
    <name type="scientific">Hexamita inflata</name>
    <dbReference type="NCBI Taxonomy" id="28002"/>
    <lineage>
        <taxon>Eukaryota</taxon>
        <taxon>Metamonada</taxon>
        <taxon>Diplomonadida</taxon>
        <taxon>Hexamitidae</taxon>
        <taxon>Hexamitinae</taxon>
        <taxon>Hexamita</taxon>
    </lineage>
</organism>
<evidence type="ECO:0000313" key="2">
    <source>
        <dbReference type="EMBL" id="CAL6048685.1"/>
    </source>
</evidence>
<dbReference type="EMBL" id="CATOUU010000652">
    <property type="protein sequence ID" value="CAI9937808.1"/>
    <property type="molecule type" value="Genomic_DNA"/>
</dbReference>
<reference evidence="1" key="1">
    <citation type="submission" date="2023-06" db="EMBL/GenBank/DDBJ databases">
        <authorList>
            <person name="Kurt Z."/>
        </authorList>
    </citation>
    <scope>NUCLEOTIDE SEQUENCE</scope>
</reference>
<keyword evidence="3" id="KW-1185">Reference proteome</keyword>
<evidence type="ECO:0000313" key="3">
    <source>
        <dbReference type="Proteomes" id="UP001642409"/>
    </source>
</evidence>
<comment type="caution">
    <text evidence="1">The sequence shown here is derived from an EMBL/GenBank/DDBJ whole genome shotgun (WGS) entry which is preliminary data.</text>
</comment>
<dbReference type="EMBL" id="CAXDID020000176">
    <property type="protein sequence ID" value="CAL6048685.1"/>
    <property type="molecule type" value="Genomic_DNA"/>
</dbReference>
<reference evidence="2 3" key="2">
    <citation type="submission" date="2024-07" db="EMBL/GenBank/DDBJ databases">
        <authorList>
            <person name="Akdeniz Z."/>
        </authorList>
    </citation>
    <scope>NUCLEOTIDE SEQUENCE [LARGE SCALE GENOMIC DNA]</scope>
</reference>
<evidence type="ECO:0000313" key="1">
    <source>
        <dbReference type="EMBL" id="CAI9937808.1"/>
    </source>
</evidence>
<proteinExistence type="predicted"/>
<protein>
    <submittedName>
        <fullName evidence="2">Hypothetical_protein</fullName>
    </submittedName>
</protein>
<gene>
    <name evidence="1" type="ORF">HINF_LOCUS25453</name>
    <name evidence="2" type="ORF">HINF_LOCUS42810</name>
</gene>
<sequence length="209" mass="25440">MIDDQNDQKYNRLSTIDNHADIEWNYRFNQKQWSDEVGVVIQFLVVYKSIVYMQLQNCKLLIVFQSLTQSKQTIRQEPDQIGDDGWLYYRPLLISQKNIKGSISESKSGCFQLIFHIRFGFPFQLQTPFLKIFFKYQRFFEFNVHNDLNSTMYQRLFSFLVYVSLKTRQNQYYLINQISNHFSYRPQIQFIYRPFYSQQYFLTFFGILE</sequence>
<name>A0AA86PFR8_9EUKA</name>
<dbReference type="AlphaFoldDB" id="A0AA86PFR8"/>